<gene>
    <name evidence="2" type="ORF">QBC46DRAFT_343463</name>
</gene>
<dbReference type="EMBL" id="MU853827">
    <property type="protein sequence ID" value="KAK3938555.1"/>
    <property type="molecule type" value="Genomic_DNA"/>
</dbReference>
<reference evidence="3" key="1">
    <citation type="journal article" date="2023" name="Mol. Phylogenet. Evol.">
        <title>Genome-scale phylogeny and comparative genomics of the fungal order Sordariales.</title>
        <authorList>
            <person name="Hensen N."/>
            <person name="Bonometti L."/>
            <person name="Westerberg I."/>
            <person name="Brannstrom I.O."/>
            <person name="Guillou S."/>
            <person name="Cros-Aarteil S."/>
            <person name="Calhoun S."/>
            <person name="Haridas S."/>
            <person name="Kuo A."/>
            <person name="Mondo S."/>
            <person name="Pangilinan J."/>
            <person name="Riley R."/>
            <person name="LaButti K."/>
            <person name="Andreopoulos B."/>
            <person name="Lipzen A."/>
            <person name="Chen C."/>
            <person name="Yan M."/>
            <person name="Daum C."/>
            <person name="Ng V."/>
            <person name="Clum A."/>
            <person name="Steindorff A."/>
            <person name="Ohm R.A."/>
            <person name="Martin F."/>
            <person name="Silar P."/>
            <person name="Natvig D.O."/>
            <person name="Lalanne C."/>
            <person name="Gautier V."/>
            <person name="Ament-Velasquez S.L."/>
            <person name="Kruys A."/>
            <person name="Hutchinson M.I."/>
            <person name="Powell A.J."/>
            <person name="Barry K."/>
            <person name="Miller A.N."/>
            <person name="Grigoriev I.V."/>
            <person name="Debuchy R."/>
            <person name="Gladieux P."/>
            <person name="Hiltunen Thoren M."/>
            <person name="Johannesson H."/>
        </authorList>
    </citation>
    <scope>NUCLEOTIDE SEQUENCE [LARGE SCALE GENOMIC DNA]</scope>
    <source>
        <strain evidence="3">CBS 340.73</strain>
    </source>
</reference>
<name>A0AAN6S2Z2_9PEZI</name>
<dbReference type="PANTHER" id="PTHR21310:SF37">
    <property type="entry name" value="AMINOGLYCOSIDE PHOSPHOTRANSFERASE DOMAIN-CONTAINING PROTEIN"/>
    <property type="match status" value="1"/>
</dbReference>
<dbReference type="AlphaFoldDB" id="A0AAN6S2Z2"/>
<organism evidence="2 3">
    <name type="scientific">Diplogelasinospora grovesii</name>
    <dbReference type="NCBI Taxonomy" id="303347"/>
    <lineage>
        <taxon>Eukaryota</taxon>
        <taxon>Fungi</taxon>
        <taxon>Dikarya</taxon>
        <taxon>Ascomycota</taxon>
        <taxon>Pezizomycotina</taxon>
        <taxon>Sordariomycetes</taxon>
        <taxon>Sordariomycetidae</taxon>
        <taxon>Sordariales</taxon>
        <taxon>Diplogelasinosporaceae</taxon>
        <taxon>Diplogelasinospora</taxon>
    </lineage>
</organism>
<dbReference type="Proteomes" id="UP001303473">
    <property type="component" value="Unassembled WGS sequence"/>
</dbReference>
<keyword evidence="2" id="KW-0808">Transferase</keyword>
<protein>
    <submittedName>
        <fullName evidence="2">Kinase-like domain-containing protein</fullName>
    </submittedName>
</protein>
<evidence type="ECO:0000313" key="3">
    <source>
        <dbReference type="Proteomes" id="UP001303473"/>
    </source>
</evidence>
<dbReference type="GO" id="GO:0016301">
    <property type="term" value="F:kinase activity"/>
    <property type="evidence" value="ECO:0007669"/>
    <property type="project" value="UniProtKB-KW"/>
</dbReference>
<dbReference type="InterPro" id="IPR051678">
    <property type="entry name" value="AGP_Transferase"/>
</dbReference>
<evidence type="ECO:0000313" key="2">
    <source>
        <dbReference type="EMBL" id="KAK3938555.1"/>
    </source>
</evidence>
<accession>A0AAN6S2Z2</accession>
<dbReference type="InterPro" id="IPR011009">
    <property type="entry name" value="Kinase-like_dom_sf"/>
</dbReference>
<keyword evidence="2" id="KW-0418">Kinase</keyword>
<proteinExistence type="predicted"/>
<dbReference type="InterPro" id="IPR002575">
    <property type="entry name" value="Aminoglycoside_PTrfase"/>
</dbReference>
<dbReference type="Gene3D" id="3.90.1200.10">
    <property type="match status" value="1"/>
</dbReference>
<evidence type="ECO:0000259" key="1">
    <source>
        <dbReference type="Pfam" id="PF01636"/>
    </source>
</evidence>
<sequence length="351" mass="39458">MANVQQDFRPENIPVAVSGDLCSVGNSSVTATEGSYSERPGRFRPDGETPVLDEDHFDGAQCRVFKVTFSDGESWAIRMPIHMTGLAQQNVIAIMQGEVTMLQQLERSGFRWSPRIQGVSLTFDNETGYPFMALRWIPGSCLSWSPDHPGRDIRDKVLRQLAAIQLELVGCTIEDKGSASEFFERMIDGKLGRVRSGSLPELAEQDVHDQKALLPKVLYPWLENAPFAIDHGDLRANNIIVDADHNITGIIDWAFAVKFPFQVAGGLPRLLQLEPPTLPPDEVMQQDRKTFYDSLKRCCSMADAVAWMMAIQSAEDVDFRTCYHETIRSKGTHKWLAEQGWKLPHRQQEGL</sequence>
<dbReference type="SUPFAM" id="SSF56112">
    <property type="entry name" value="Protein kinase-like (PK-like)"/>
    <property type="match status" value="1"/>
</dbReference>
<dbReference type="PANTHER" id="PTHR21310">
    <property type="entry name" value="AMINOGLYCOSIDE PHOSPHOTRANSFERASE-RELATED-RELATED"/>
    <property type="match status" value="1"/>
</dbReference>
<keyword evidence="3" id="KW-1185">Reference proteome</keyword>
<dbReference type="Pfam" id="PF01636">
    <property type="entry name" value="APH"/>
    <property type="match status" value="1"/>
</dbReference>
<comment type="caution">
    <text evidence="2">The sequence shown here is derived from an EMBL/GenBank/DDBJ whole genome shotgun (WGS) entry which is preliminary data.</text>
</comment>
<feature type="domain" description="Aminoglycoside phosphotransferase" evidence="1">
    <location>
        <begin position="97"/>
        <end position="257"/>
    </location>
</feature>